<keyword evidence="1" id="KW-0472">Membrane</keyword>
<feature type="transmembrane region" description="Helical" evidence="1">
    <location>
        <begin position="277"/>
        <end position="295"/>
    </location>
</feature>
<sequence length="296" mass="33597">MSSATVAATDNRTRCDAIRHWLSPHRLHCIVLAAYVIVVGTVMCFHEPWFDEAQAWLIARDCSWREMILERPHYEGHPPLWWMMLAAPAKLGVPYEIGLKSINLACATLMIWLLEFKTKLPEPFKVILPFSYFLCYQYGVTSRPYALMVAAMLLVAINWKTRDEKPWREALSMMLLCLTSSYGLVIAGMFAANWVVRFVWQEHSLIRNRRRFIALLALLAAAMAILIDVMPAKDVYSGNFDISGMTQPAPLWIQICNSWLLLPAEALFTSTVSDTNLVFIGLSPTLLYTGTVSCLM</sequence>
<gene>
    <name evidence="2" type="ORF">B0487_1656</name>
</gene>
<keyword evidence="1" id="KW-1133">Transmembrane helix</keyword>
<proteinExistence type="predicted"/>
<dbReference type="AlphaFoldDB" id="A0A1X2YVI1"/>
<keyword evidence="1" id="KW-0812">Transmembrane</keyword>
<reference evidence="2 3" key="1">
    <citation type="journal article" date="2016" name="Sci. Rep.">
        <title>Evaluation of genetic diversity among strains of the human gut commensal Bifidobacterium adolescentis.</title>
        <authorList>
            <person name="Duranti S."/>
            <person name="Milani C."/>
            <person name="Lugli G.A."/>
            <person name="Mancabelli L."/>
            <person name="Turroni F."/>
            <person name="Ferrario C."/>
            <person name="Mangifesta M."/>
            <person name="Viappiani A."/>
            <person name="Sanchez B."/>
            <person name="Margolles A."/>
            <person name="van Sinderen D."/>
            <person name="Ventura M."/>
        </authorList>
    </citation>
    <scope>NUCLEOTIDE SEQUENCE [LARGE SCALE GENOMIC DNA]</scope>
    <source>
        <strain evidence="2 3">487B</strain>
    </source>
</reference>
<protein>
    <submittedName>
        <fullName evidence="2">ABC superfamily ATP binding cassette transporter permease protein</fullName>
    </submittedName>
</protein>
<evidence type="ECO:0000313" key="2">
    <source>
        <dbReference type="EMBL" id="OSG86147.1"/>
    </source>
</evidence>
<name>A0A1X2YVI1_BIFAD</name>
<accession>A0A1X2YVI1</accession>
<organism evidence="2 3">
    <name type="scientific">Bifidobacterium adolescentis</name>
    <dbReference type="NCBI Taxonomy" id="1680"/>
    <lineage>
        <taxon>Bacteria</taxon>
        <taxon>Bacillati</taxon>
        <taxon>Actinomycetota</taxon>
        <taxon>Actinomycetes</taxon>
        <taxon>Bifidobacteriales</taxon>
        <taxon>Bifidobacteriaceae</taxon>
        <taxon>Bifidobacterium</taxon>
    </lineage>
</organism>
<evidence type="ECO:0000256" key="1">
    <source>
        <dbReference type="SAM" id="Phobius"/>
    </source>
</evidence>
<dbReference type="EMBL" id="LNKD01000002">
    <property type="protein sequence ID" value="OSG86147.1"/>
    <property type="molecule type" value="Genomic_DNA"/>
</dbReference>
<dbReference type="Proteomes" id="UP000193377">
    <property type="component" value="Unassembled WGS sequence"/>
</dbReference>
<feature type="transmembrane region" description="Helical" evidence="1">
    <location>
        <begin position="29"/>
        <end position="50"/>
    </location>
</feature>
<feature type="transmembrane region" description="Helical" evidence="1">
    <location>
        <begin position="212"/>
        <end position="230"/>
    </location>
</feature>
<comment type="caution">
    <text evidence="2">The sequence shown here is derived from an EMBL/GenBank/DDBJ whole genome shotgun (WGS) entry which is preliminary data.</text>
</comment>
<feature type="transmembrane region" description="Helical" evidence="1">
    <location>
        <begin position="135"/>
        <end position="159"/>
    </location>
</feature>
<feature type="transmembrane region" description="Helical" evidence="1">
    <location>
        <begin position="97"/>
        <end position="114"/>
    </location>
</feature>
<evidence type="ECO:0000313" key="3">
    <source>
        <dbReference type="Proteomes" id="UP000193377"/>
    </source>
</evidence>
<feature type="transmembrane region" description="Helical" evidence="1">
    <location>
        <begin position="171"/>
        <end position="200"/>
    </location>
</feature>